<accession>A0ABV1LUK1</accession>
<feature type="transmembrane region" description="Helical" evidence="10">
    <location>
        <begin position="194"/>
        <end position="213"/>
    </location>
</feature>
<comment type="caution">
    <text evidence="12">The sequence shown here is derived from an EMBL/GenBank/DDBJ whole genome shotgun (WGS) entry which is preliminary data.</text>
</comment>
<evidence type="ECO:0000256" key="5">
    <source>
        <dbReference type="ARBA" id="ARBA00022475"/>
    </source>
</evidence>
<evidence type="ECO:0000256" key="9">
    <source>
        <dbReference type="ARBA" id="ARBA00023136"/>
    </source>
</evidence>
<reference evidence="12 13" key="1">
    <citation type="journal article" date="2024" name="Chem. Sci.">
        <title>Discovery of a lagriamide polyketide by integrated genome mining, isotopic labeling, and untargeted metabolomics.</title>
        <authorList>
            <person name="Fergusson C.H."/>
            <person name="Saulog J."/>
            <person name="Paulo B.S."/>
            <person name="Wilson D.M."/>
            <person name="Liu D.Y."/>
            <person name="Morehouse N.J."/>
            <person name="Waterworth S."/>
            <person name="Barkei J."/>
            <person name="Gray C.A."/>
            <person name="Kwan J.C."/>
            <person name="Eustaquio A.S."/>
            <person name="Linington R.G."/>
        </authorList>
    </citation>
    <scope>NUCLEOTIDE SEQUENCE [LARGE SCALE GENOMIC DNA]</scope>
    <source>
        <strain evidence="12 13">RL17-338-BIF-B</strain>
    </source>
</reference>
<dbReference type="Proteomes" id="UP001469089">
    <property type="component" value="Unassembled WGS sequence"/>
</dbReference>
<evidence type="ECO:0000256" key="10">
    <source>
        <dbReference type="RuleBase" id="RU363032"/>
    </source>
</evidence>
<dbReference type="CDD" id="cd06261">
    <property type="entry name" value="TM_PBP2"/>
    <property type="match status" value="1"/>
</dbReference>
<keyword evidence="6 10" id="KW-0812">Transmembrane</keyword>
<evidence type="ECO:0000259" key="11">
    <source>
        <dbReference type="PROSITE" id="PS50928"/>
    </source>
</evidence>
<evidence type="ECO:0000256" key="7">
    <source>
        <dbReference type="ARBA" id="ARBA00022970"/>
    </source>
</evidence>
<protein>
    <submittedName>
        <fullName evidence="12">Amino acid ABC transporter permease</fullName>
    </submittedName>
</protein>
<gene>
    <name evidence="12" type="ORF">N0A02_26180</name>
</gene>
<comment type="function">
    <text evidence="1">Part of the binding-protein-dependent transport system for glutamine; probably responsible for the translocation of the substrate across the membrane.</text>
</comment>
<dbReference type="InterPro" id="IPR000515">
    <property type="entry name" value="MetI-like"/>
</dbReference>
<dbReference type="PANTHER" id="PTHR30614">
    <property type="entry name" value="MEMBRANE COMPONENT OF AMINO ACID ABC TRANSPORTER"/>
    <property type="match status" value="1"/>
</dbReference>
<feature type="transmembrane region" description="Helical" evidence="10">
    <location>
        <begin position="86"/>
        <end position="106"/>
    </location>
</feature>
<dbReference type="RefSeq" id="WP_349544694.1">
    <property type="nucleotide sequence ID" value="NZ_JAOALG010000002.1"/>
</dbReference>
<dbReference type="PANTHER" id="PTHR30614:SF20">
    <property type="entry name" value="GLUTAMINE TRANSPORT SYSTEM PERMEASE PROTEIN GLNP"/>
    <property type="match status" value="1"/>
</dbReference>
<evidence type="ECO:0000256" key="1">
    <source>
        <dbReference type="ARBA" id="ARBA00003159"/>
    </source>
</evidence>
<dbReference type="SUPFAM" id="SSF161098">
    <property type="entry name" value="MetI-like"/>
    <property type="match status" value="1"/>
</dbReference>
<organism evidence="12 13">
    <name type="scientific">Paraburkholderia acidicola</name>
    <dbReference type="NCBI Taxonomy" id="1912599"/>
    <lineage>
        <taxon>Bacteria</taxon>
        <taxon>Pseudomonadati</taxon>
        <taxon>Pseudomonadota</taxon>
        <taxon>Betaproteobacteria</taxon>
        <taxon>Burkholderiales</taxon>
        <taxon>Burkholderiaceae</taxon>
        <taxon>Paraburkholderia</taxon>
    </lineage>
</organism>
<keyword evidence="8 10" id="KW-1133">Transmembrane helix</keyword>
<evidence type="ECO:0000256" key="6">
    <source>
        <dbReference type="ARBA" id="ARBA00022692"/>
    </source>
</evidence>
<feature type="transmembrane region" description="Helical" evidence="10">
    <location>
        <begin position="63"/>
        <end position="80"/>
    </location>
</feature>
<evidence type="ECO:0000256" key="8">
    <source>
        <dbReference type="ARBA" id="ARBA00022989"/>
    </source>
</evidence>
<dbReference type="Pfam" id="PF00528">
    <property type="entry name" value="BPD_transp_1"/>
    <property type="match status" value="1"/>
</dbReference>
<dbReference type="NCBIfam" id="TIGR01726">
    <property type="entry name" value="HEQRo_perm_3TM"/>
    <property type="match status" value="1"/>
</dbReference>
<evidence type="ECO:0000256" key="3">
    <source>
        <dbReference type="ARBA" id="ARBA00010072"/>
    </source>
</evidence>
<evidence type="ECO:0000256" key="2">
    <source>
        <dbReference type="ARBA" id="ARBA00004429"/>
    </source>
</evidence>
<dbReference type="PROSITE" id="PS50928">
    <property type="entry name" value="ABC_TM1"/>
    <property type="match status" value="1"/>
</dbReference>
<dbReference type="InterPro" id="IPR010065">
    <property type="entry name" value="AA_ABC_transptr_permease_3TM"/>
</dbReference>
<sequence length="228" mass="25466">MNLTSTLETLIRWSPLILKGFALNLLMSFLAVIFGTAAGAFLGIAQVTGRLRVRRAAGLFTELFRNAPTLVLLFFCMYLIPFEIKVGSAVIPLDGWVKAVFGLALSKMAYVSEIVRGGLNSIPSTQWEAAEALGFSRRDTLWRVIFPQCVKRMLPPWMNTYAVLIMSTPLAAVLGVQEALGMTRSAIASSGPDMLTPFYLFLLAIFFLYTYPISAWTTRLERRYDYQI</sequence>
<comment type="similarity">
    <text evidence="3">Belongs to the binding-protein-dependent transport system permease family. HisMQ subfamily.</text>
</comment>
<feature type="transmembrane region" description="Helical" evidence="10">
    <location>
        <begin position="161"/>
        <end position="182"/>
    </location>
</feature>
<keyword evidence="5" id="KW-1003">Cell membrane</keyword>
<dbReference type="InterPro" id="IPR035906">
    <property type="entry name" value="MetI-like_sf"/>
</dbReference>
<feature type="transmembrane region" description="Helical" evidence="10">
    <location>
        <begin position="20"/>
        <end position="42"/>
    </location>
</feature>
<feature type="domain" description="ABC transmembrane type-1" evidence="11">
    <location>
        <begin position="21"/>
        <end position="213"/>
    </location>
</feature>
<keyword evidence="7" id="KW-0029">Amino-acid transport</keyword>
<keyword evidence="9 10" id="KW-0472">Membrane</keyword>
<dbReference type="Gene3D" id="1.10.3720.10">
    <property type="entry name" value="MetI-like"/>
    <property type="match status" value="1"/>
</dbReference>
<keyword evidence="13" id="KW-1185">Reference proteome</keyword>
<proteinExistence type="inferred from homology"/>
<dbReference type="EMBL" id="JAOALG010000002">
    <property type="protein sequence ID" value="MEQ5842947.1"/>
    <property type="molecule type" value="Genomic_DNA"/>
</dbReference>
<evidence type="ECO:0000256" key="4">
    <source>
        <dbReference type="ARBA" id="ARBA00022448"/>
    </source>
</evidence>
<keyword evidence="4 10" id="KW-0813">Transport</keyword>
<comment type="subcellular location">
    <subcellularLocation>
        <location evidence="2">Cell inner membrane</location>
        <topology evidence="2">Multi-pass membrane protein</topology>
    </subcellularLocation>
    <subcellularLocation>
        <location evidence="10">Cell membrane</location>
        <topology evidence="10">Multi-pass membrane protein</topology>
    </subcellularLocation>
</comment>
<name>A0ABV1LUK1_9BURK</name>
<evidence type="ECO:0000313" key="12">
    <source>
        <dbReference type="EMBL" id="MEQ5842947.1"/>
    </source>
</evidence>
<dbReference type="InterPro" id="IPR043429">
    <property type="entry name" value="ArtM/GltK/GlnP/TcyL/YhdX-like"/>
</dbReference>
<evidence type="ECO:0000313" key="13">
    <source>
        <dbReference type="Proteomes" id="UP001469089"/>
    </source>
</evidence>